<evidence type="ECO:0000313" key="3">
    <source>
        <dbReference type="Proteomes" id="UP001151532"/>
    </source>
</evidence>
<accession>A0A9Q0W3L3</accession>
<dbReference type="EMBL" id="JAPFFK010000006">
    <property type="protein sequence ID" value="KAJ6759902.1"/>
    <property type="molecule type" value="Genomic_DNA"/>
</dbReference>
<keyword evidence="3" id="KW-1185">Reference proteome</keyword>
<sequence length="61" mass="6741">MSRAGSCWGYIGVSVLVHWQCIICLVCHADSNSVFSILILIYACFLYGFNHTGTCHLILCS</sequence>
<feature type="transmembrane region" description="Helical" evidence="1">
    <location>
        <begin position="7"/>
        <end position="29"/>
    </location>
</feature>
<organism evidence="2 3">
    <name type="scientific">Salix purpurea</name>
    <name type="common">Purple osier willow</name>
    <dbReference type="NCBI Taxonomy" id="77065"/>
    <lineage>
        <taxon>Eukaryota</taxon>
        <taxon>Viridiplantae</taxon>
        <taxon>Streptophyta</taxon>
        <taxon>Embryophyta</taxon>
        <taxon>Tracheophyta</taxon>
        <taxon>Spermatophyta</taxon>
        <taxon>Magnoliopsida</taxon>
        <taxon>eudicotyledons</taxon>
        <taxon>Gunneridae</taxon>
        <taxon>Pentapetalae</taxon>
        <taxon>rosids</taxon>
        <taxon>fabids</taxon>
        <taxon>Malpighiales</taxon>
        <taxon>Salicaceae</taxon>
        <taxon>Saliceae</taxon>
        <taxon>Salix</taxon>
    </lineage>
</organism>
<comment type="caution">
    <text evidence="2">The sequence shown here is derived from an EMBL/GenBank/DDBJ whole genome shotgun (WGS) entry which is preliminary data.</text>
</comment>
<name>A0A9Q0W3L3_SALPP</name>
<reference evidence="2" key="1">
    <citation type="submission" date="2022-11" db="EMBL/GenBank/DDBJ databases">
        <authorList>
            <person name="Hyden B.L."/>
            <person name="Feng K."/>
            <person name="Yates T."/>
            <person name="Jawdy S."/>
            <person name="Smart L.B."/>
            <person name="Muchero W."/>
        </authorList>
    </citation>
    <scope>NUCLEOTIDE SEQUENCE</scope>
    <source>
        <tissue evidence="2">Shoot tip</tissue>
    </source>
</reference>
<keyword evidence="1" id="KW-0472">Membrane</keyword>
<evidence type="ECO:0000256" key="1">
    <source>
        <dbReference type="SAM" id="Phobius"/>
    </source>
</evidence>
<feature type="transmembrane region" description="Helical" evidence="1">
    <location>
        <begin position="35"/>
        <end position="59"/>
    </location>
</feature>
<proteinExistence type="predicted"/>
<evidence type="ECO:0000313" key="2">
    <source>
        <dbReference type="EMBL" id="KAJ6759902.1"/>
    </source>
</evidence>
<keyword evidence="1" id="KW-1133">Transmembrane helix</keyword>
<protein>
    <submittedName>
        <fullName evidence="2">Uncharacterized protein</fullName>
    </submittedName>
</protein>
<reference evidence="2" key="2">
    <citation type="journal article" date="2023" name="Int. J. Mol. Sci.">
        <title>De Novo Assembly and Annotation of 11 Diverse Shrub Willow (Salix) Genomes Reveals Novel Gene Organization in Sex-Linked Regions.</title>
        <authorList>
            <person name="Hyden B."/>
            <person name="Feng K."/>
            <person name="Yates T.B."/>
            <person name="Jawdy S."/>
            <person name="Cereghino C."/>
            <person name="Smart L.B."/>
            <person name="Muchero W."/>
        </authorList>
    </citation>
    <scope>NUCLEOTIDE SEQUENCE</scope>
    <source>
        <tissue evidence="2">Shoot tip</tissue>
    </source>
</reference>
<dbReference type="Proteomes" id="UP001151532">
    <property type="component" value="Chromosome 15Z"/>
</dbReference>
<dbReference type="AlphaFoldDB" id="A0A9Q0W3L3"/>
<keyword evidence="1" id="KW-0812">Transmembrane</keyword>
<gene>
    <name evidence="2" type="ORF">OIU79_024882</name>
</gene>